<proteinExistence type="predicted"/>
<evidence type="ECO:0000256" key="1">
    <source>
        <dbReference type="ARBA" id="ARBA00004127"/>
    </source>
</evidence>
<name>A0A1X0DN63_9MYCO</name>
<gene>
    <name evidence="5" type="ORF">BST26_02135</name>
</gene>
<dbReference type="InterPro" id="IPR052527">
    <property type="entry name" value="Metal_cation-efflux_comp"/>
</dbReference>
<dbReference type="Gene3D" id="1.20.120.1630">
    <property type="match status" value="1"/>
</dbReference>
<dbReference type="RefSeq" id="WP_083029161.1">
    <property type="nucleotide sequence ID" value="NZ_AP022618.1"/>
</dbReference>
<comment type="subcellular location">
    <subcellularLocation>
        <location evidence="1">Endomembrane system</location>
        <topology evidence="1">Multi-pass membrane protein</topology>
    </subcellularLocation>
</comment>
<evidence type="ECO:0000313" key="6">
    <source>
        <dbReference type="Proteomes" id="UP000192801"/>
    </source>
</evidence>
<dbReference type="AlphaFoldDB" id="A0A1X0DN63"/>
<evidence type="ECO:0000313" key="5">
    <source>
        <dbReference type="EMBL" id="ORA73589.1"/>
    </source>
</evidence>
<dbReference type="EMBL" id="MVHS01000003">
    <property type="protein sequence ID" value="ORA73589.1"/>
    <property type="molecule type" value="Genomic_DNA"/>
</dbReference>
<dbReference type="InterPro" id="IPR007318">
    <property type="entry name" value="Phopholipid_MeTrfase"/>
</dbReference>
<comment type="caution">
    <text evidence="5">The sequence shown here is derived from an EMBL/GenBank/DDBJ whole genome shotgun (WGS) entry which is preliminary data.</text>
</comment>
<accession>A0A1X0DN63</accession>
<dbReference type="GO" id="GO:0012505">
    <property type="term" value="C:endomembrane system"/>
    <property type="evidence" value="ECO:0007669"/>
    <property type="project" value="UniProtKB-SubCell"/>
</dbReference>
<dbReference type="OrthoDB" id="7203053at2"/>
<protein>
    <submittedName>
        <fullName evidence="5">Uncharacterized protein</fullName>
    </submittedName>
</protein>
<dbReference type="Pfam" id="PF04191">
    <property type="entry name" value="PEMT"/>
    <property type="match status" value="1"/>
</dbReference>
<dbReference type="STRING" id="444597.BST26_02135"/>
<reference evidence="5 6" key="1">
    <citation type="submission" date="2016-12" db="EMBL/GenBank/DDBJ databases">
        <title>The new phylogeny of genus Mycobacterium.</title>
        <authorList>
            <person name="Tortoli E."/>
            <person name="Trovato A."/>
            <person name="Cirillo D.M."/>
        </authorList>
    </citation>
    <scope>NUCLEOTIDE SEQUENCE [LARGE SCALE GENOMIC DNA]</scope>
    <source>
        <strain evidence="5 6">DSM 45130</strain>
    </source>
</reference>
<dbReference type="Proteomes" id="UP000192801">
    <property type="component" value="Unassembled WGS sequence"/>
</dbReference>
<dbReference type="PANTHER" id="PTHR43847:SF1">
    <property type="entry name" value="BLL3993 PROTEIN"/>
    <property type="match status" value="1"/>
</dbReference>
<evidence type="ECO:0000256" key="4">
    <source>
        <dbReference type="ARBA" id="ARBA00023136"/>
    </source>
</evidence>
<dbReference type="PANTHER" id="PTHR43847">
    <property type="entry name" value="BLL3993 PROTEIN"/>
    <property type="match status" value="1"/>
</dbReference>
<keyword evidence="4" id="KW-0472">Membrane</keyword>
<sequence length="224" mass="24727">MKNAARTVFYTAIGYVLFGALLFWPAGTFDYWQAWVFLASLAVLSIPYTVYLLVEKPEVLDRRIKSGPVAESRPIQKLAVGGLQLFFLIEMLVAGFDHRYGWSHVPLWLTVLGLVLASVGLAVSIWVVVQNSWAAATITVNDGQQLITTGLYGMVRHPMYSAALMLAMFLPLGLGSYWALLPVVVVALSVAVRAVDEEAMLRAELPGYDDYTGAVRYRLVPGVW</sequence>
<evidence type="ECO:0000256" key="2">
    <source>
        <dbReference type="ARBA" id="ARBA00022692"/>
    </source>
</evidence>
<evidence type="ECO:0000256" key="3">
    <source>
        <dbReference type="ARBA" id="ARBA00022989"/>
    </source>
</evidence>
<keyword evidence="3" id="KW-1133">Transmembrane helix</keyword>
<keyword evidence="6" id="KW-1185">Reference proteome</keyword>
<keyword evidence="2" id="KW-0812">Transmembrane</keyword>
<organism evidence="5 6">
    <name type="scientific">Mycolicibacterium insubricum</name>
    <dbReference type="NCBI Taxonomy" id="444597"/>
    <lineage>
        <taxon>Bacteria</taxon>
        <taxon>Bacillati</taxon>
        <taxon>Actinomycetota</taxon>
        <taxon>Actinomycetes</taxon>
        <taxon>Mycobacteriales</taxon>
        <taxon>Mycobacteriaceae</taxon>
        <taxon>Mycolicibacterium</taxon>
    </lineage>
</organism>